<evidence type="ECO:0000256" key="3">
    <source>
        <dbReference type="ARBA" id="ARBA00023125"/>
    </source>
</evidence>
<reference evidence="7" key="1">
    <citation type="journal article" date="2019" name="Int. J. Syst. Evol. Microbiol.">
        <title>The Global Catalogue of Microorganisms (GCM) 10K type strain sequencing project: providing services to taxonomists for standard genome sequencing and annotation.</title>
        <authorList>
            <consortium name="The Broad Institute Genomics Platform"/>
            <consortium name="The Broad Institute Genome Sequencing Center for Infectious Disease"/>
            <person name="Wu L."/>
            <person name="Ma J."/>
        </authorList>
    </citation>
    <scope>NUCLEOTIDE SEQUENCE [LARGE SCALE GENOMIC DNA]</scope>
    <source>
        <strain evidence="7">KCTC 12847</strain>
    </source>
</reference>
<feature type="domain" description="HTH lysR-type" evidence="5">
    <location>
        <begin position="1"/>
        <end position="59"/>
    </location>
</feature>
<dbReference type="Proteomes" id="UP001595640">
    <property type="component" value="Unassembled WGS sequence"/>
</dbReference>
<keyword evidence="2" id="KW-0805">Transcription regulation</keyword>
<evidence type="ECO:0000313" key="7">
    <source>
        <dbReference type="Proteomes" id="UP001595640"/>
    </source>
</evidence>
<dbReference type="InterPro" id="IPR005119">
    <property type="entry name" value="LysR_subst-bd"/>
</dbReference>
<comment type="similarity">
    <text evidence="1">Belongs to the LysR transcriptional regulatory family.</text>
</comment>
<dbReference type="Gene3D" id="1.10.10.10">
    <property type="entry name" value="Winged helix-like DNA-binding domain superfamily/Winged helix DNA-binding domain"/>
    <property type="match status" value="1"/>
</dbReference>
<accession>A0ABV7M1D4</accession>
<dbReference type="Gene3D" id="3.40.190.290">
    <property type="match status" value="1"/>
</dbReference>
<dbReference type="SUPFAM" id="SSF53850">
    <property type="entry name" value="Periplasmic binding protein-like II"/>
    <property type="match status" value="1"/>
</dbReference>
<evidence type="ECO:0000256" key="4">
    <source>
        <dbReference type="ARBA" id="ARBA00023163"/>
    </source>
</evidence>
<dbReference type="Pfam" id="PF00126">
    <property type="entry name" value="HTH_1"/>
    <property type="match status" value="1"/>
</dbReference>
<dbReference type="InterPro" id="IPR000847">
    <property type="entry name" value="LysR_HTH_N"/>
</dbReference>
<evidence type="ECO:0000256" key="1">
    <source>
        <dbReference type="ARBA" id="ARBA00009437"/>
    </source>
</evidence>
<evidence type="ECO:0000313" key="6">
    <source>
        <dbReference type="EMBL" id="MFC3292275.1"/>
    </source>
</evidence>
<dbReference type="InterPro" id="IPR036388">
    <property type="entry name" value="WH-like_DNA-bd_sf"/>
</dbReference>
<name>A0ABV7M1D4_9GAMM</name>
<dbReference type="InterPro" id="IPR058163">
    <property type="entry name" value="LysR-type_TF_proteobact-type"/>
</dbReference>
<dbReference type="PROSITE" id="PS50931">
    <property type="entry name" value="HTH_LYSR"/>
    <property type="match status" value="1"/>
</dbReference>
<dbReference type="SUPFAM" id="SSF46785">
    <property type="entry name" value="Winged helix' DNA-binding domain"/>
    <property type="match status" value="1"/>
</dbReference>
<evidence type="ECO:0000259" key="5">
    <source>
        <dbReference type="PROSITE" id="PS50931"/>
    </source>
</evidence>
<dbReference type="PANTHER" id="PTHR30537:SF66">
    <property type="entry name" value="IRON-REGULATED VIRULENCE REGULATORY PROTEIN IRGB"/>
    <property type="match status" value="1"/>
</dbReference>
<organism evidence="6 7">
    <name type="scientific">Modicisalibacter luteus</name>
    <dbReference type="NCBI Taxonomy" id="453962"/>
    <lineage>
        <taxon>Bacteria</taxon>
        <taxon>Pseudomonadati</taxon>
        <taxon>Pseudomonadota</taxon>
        <taxon>Gammaproteobacteria</taxon>
        <taxon>Oceanospirillales</taxon>
        <taxon>Halomonadaceae</taxon>
        <taxon>Modicisalibacter</taxon>
    </lineage>
</organism>
<gene>
    <name evidence="6" type="ORF">ACFOEI_09345</name>
</gene>
<protein>
    <submittedName>
        <fullName evidence="6">LysR family transcriptional regulator</fullName>
    </submittedName>
</protein>
<sequence length="312" mass="35277">MYDLEDLTAFATVMQNGNLTASARQLEVSKSTVSRRISQLEAQVGQPLLRRQSNRLLPTEAGTLFLSYCQQILSLAEQSRRVLDDLSGEVSGEMTAHVHSVFARGWFSRRLEEFLDSYPEVRLELRTRLRPPTGPDDTSLCLWLGEVEECGLRQETLGHLPRGIYAHPDYLARHGTPSHPRELSQHAWVDLLGDTQQGLQLHHATEGIYEFMPPLSRLRVDQDVFQSDAIARGQGLGILPDWLVERRLRAHPGTMVRCLEAWHPPAHPIVLLYPFGRLPRKMVSLIDHLRRAVPAAWRNASPACPLTTLLRA</sequence>
<dbReference type="RefSeq" id="WP_019019470.1">
    <property type="nucleotide sequence ID" value="NZ_BMXD01000002.1"/>
</dbReference>
<dbReference type="Pfam" id="PF03466">
    <property type="entry name" value="LysR_substrate"/>
    <property type="match status" value="1"/>
</dbReference>
<comment type="caution">
    <text evidence="6">The sequence shown here is derived from an EMBL/GenBank/DDBJ whole genome shotgun (WGS) entry which is preliminary data.</text>
</comment>
<evidence type="ECO:0000256" key="2">
    <source>
        <dbReference type="ARBA" id="ARBA00023015"/>
    </source>
</evidence>
<keyword evidence="3" id="KW-0238">DNA-binding</keyword>
<dbReference type="PANTHER" id="PTHR30537">
    <property type="entry name" value="HTH-TYPE TRANSCRIPTIONAL REGULATOR"/>
    <property type="match status" value="1"/>
</dbReference>
<keyword evidence="4" id="KW-0804">Transcription</keyword>
<dbReference type="InterPro" id="IPR036390">
    <property type="entry name" value="WH_DNA-bd_sf"/>
</dbReference>
<dbReference type="EMBL" id="JBHRUH010000015">
    <property type="protein sequence ID" value="MFC3292275.1"/>
    <property type="molecule type" value="Genomic_DNA"/>
</dbReference>
<keyword evidence="7" id="KW-1185">Reference proteome</keyword>
<proteinExistence type="inferred from homology"/>